<evidence type="ECO:0000313" key="11">
    <source>
        <dbReference type="EMBL" id="GAQ84204.1"/>
    </source>
</evidence>
<dbReference type="InterPro" id="IPR005123">
    <property type="entry name" value="Oxoglu/Fe-dep_dioxygenase_dom"/>
</dbReference>
<feature type="compositionally biased region" description="Polar residues" evidence="8">
    <location>
        <begin position="143"/>
        <end position="159"/>
    </location>
</feature>
<evidence type="ECO:0000256" key="1">
    <source>
        <dbReference type="ARBA" id="ARBA00001961"/>
    </source>
</evidence>
<keyword evidence="12" id="KW-1185">Reference proteome</keyword>
<keyword evidence="9" id="KW-0472">Membrane</keyword>
<dbReference type="PANTHER" id="PTHR10869:SF42">
    <property type="entry name" value="PROLYL 4-HYDROXYLASE 1"/>
    <property type="match status" value="1"/>
</dbReference>
<comment type="catalytic activity">
    <reaction evidence="7">
        <text>L-prolyl-[collagen] + 2-oxoglutarate + O2 = trans-4-hydroxy-L-prolyl-[collagen] + succinate + CO2</text>
        <dbReference type="Rhea" id="RHEA:18945"/>
        <dbReference type="Rhea" id="RHEA-COMP:11676"/>
        <dbReference type="Rhea" id="RHEA-COMP:11680"/>
        <dbReference type="ChEBI" id="CHEBI:15379"/>
        <dbReference type="ChEBI" id="CHEBI:16526"/>
        <dbReference type="ChEBI" id="CHEBI:16810"/>
        <dbReference type="ChEBI" id="CHEBI:30031"/>
        <dbReference type="ChEBI" id="CHEBI:50342"/>
        <dbReference type="ChEBI" id="CHEBI:61965"/>
        <dbReference type="EC" id="1.14.11.2"/>
    </reaction>
</comment>
<dbReference type="GO" id="GO:0005506">
    <property type="term" value="F:iron ion binding"/>
    <property type="evidence" value="ECO:0007669"/>
    <property type="project" value="InterPro"/>
</dbReference>
<evidence type="ECO:0000256" key="4">
    <source>
        <dbReference type="ARBA" id="ARBA00022964"/>
    </source>
</evidence>
<dbReference type="Gene3D" id="2.60.120.620">
    <property type="entry name" value="q2cbj1_9rhob like domain"/>
    <property type="match status" value="1"/>
</dbReference>
<protein>
    <submittedName>
        <fullName evidence="11">Prolyl 4-hydroxylase alpha subunit</fullName>
    </submittedName>
</protein>
<evidence type="ECO:0000256" key="5">
    <source>
        <dbReference type="ARBA" id="ARBA00023002"/>
    </source>
</evidence>
<keyword evidence="3" id="KW-0479">Metal-binding</keyword>
<dbReference type="InterPro" id="IPR045054">
    <property type="entry name" value="P4HA-like"/>
</dbReference>
<evidence type="ECO:0000256" key="8">
    <source>
        <dbReference type="SAM" id="MobiDB-lite"/>
    </source>
</evidence>
<dbReference type="SMART" id="SM00702">
    <property type="entry name" value="P4Hc"/>
    <property type="match status" value="1"/>
</dbReference>
<dbReference type="OMA" id="GYTHFTR"/>
<dbReference type="Pfam" id="PF13640">
    <property type="entry name" value="2OG-FeII_Oxy_3"/>
    <property type="match status" value="1"/>
</dbReference>
<dbReference type="AlphaFoldDB" id="A0A1Y1HZW4"/>
<dbReference type="Proteomes" id="UP000054558">
    <property type="component" value="Unassembled WGS sequence"/>
</dbReference>
<evidence type="ECO:0000256" key="9">
    <source>
        <dbReference type="SAM" id="Phobius"/>
    </source>
</evidence>
<keyword evidence="9" id="KW-1133">Transmembrane helix</keyword>
<dbReference type="PANTHER" id="PTHR10869">
    <property type="entry name" value="PROLYL 4-HYDROXYLASE ALPHA SUBUNIT"/>
    <property type="match status" value="1"/>
</dbReference>
<keyword evidence="5" id="KW-0560">Oxidoreductase</keyword>
<feature type="region of interest" description="Disordered" evidence="8">
    <location>
        <begin position="118"/>
        <end position="170"/>
    </location>
</feature>
<accession>A0A1Y1HZW4</accession>
<dbReference type="GO" id="GO:0005789">
    <property type="term" value="C:endoplasmic reticulum membrane"/>
    <property type="evidence" value="ECO:0007669"/>
    <property type="project" value="UniProtKB-SubCell"/>
</dbReference>
<dbReference type="PROSITE" id="PS51471">
    <property type="entry name" value="FE2OG_OXY"/>
    <property type="match status" value="1"/>
</dbReference>
<dbReference type="GO" id="GO:0005783">
    <property type="term" value="C:endoplasmic reticulum"/>
    <property type="evidence" value="ECO:0000318"/>
    <property type="project" value="GO_Central"/>
</dbReference>
<evidence type="ECO:0000259" key="10">
    <source>
        <dbReference type="PROSITE" id="PS51471"/>
    </source>
</evidence>
<evidence type="ECO:0000256" key="7">
    <source>
        <dbReference type="ARBA" id="ARBA00049169"/>
    </source>
</evidence>
<gene>
    <name evidence="11" type="ORF">KFL_001800120</name>
</gene>
<sequence length="443" mass="47610">MCPGAMRSRAASGLFGRSRGPASGRTSVTAVVALLVACTWLMTVVVLVLGPGGGHDASASIGQTVADRWASVSKWSTEPFKFPLQKESGQSSEVGSFIPAKRPFESENEVPTRGEVEIAPPELDASGGKDAAQPKKAGRGSKYDQTAQPADVQNGQWPLSVTGGEERPPAGVPYDAAECCDDVAEDARSGAVLPERRRPRIELVSWRPRVAVIHDFLNDTECDRLIALGAGELERSARVQPDGRSAVDRGRTSSGSFLGGSLRQDPIVQAVEASAFGTVARIAENTFLPPENGEVMQILRYENGQFYGTHYDLFSGEMMRGQPGGNRVATMIMYLSDVQEGGETLFPTAYVPGQPTPSGLCGGVRTSGVSVSPKKGNAVFFWNKNPDGRPDPESIHTSCTVLKGEKWSATKWIRERSLEEPRKGRNPFSVFQSHSEQEKSTAK</sequence>
<proteinExistence type="predicted"/>
<keyword evidence="9" id="KW-0812">Transmembrane</keyword>
<name>A0A1Y1HZW4_KLENI</name>
<dbReference type="GO" id="GO:0004656">
    <property type="term" value="F:procollagen-proline 4-dioxygenase activity"/>
    <property type="evidence" value="ECO:0000318"/>
    <property type="project" value="GO_Central"/>
</dbReference>
<dbReference type="InterPro" id="IPR006620">
    <property type="entry name" value="Pro_4_hyd_alph"/>
</dbReference>
<keyword evidence="4" id="KW-0223">Dioxygenase</keyword>
<dbReference type="OrthoDB" id="420380at2759"/>
<dbReference type="GO" id="GO:0031418">
    <property type="term" value="F:L-ascorbic acid binding"/>
    <property type="evidence" value="ECO:0007669"/>
    <property type="project" value="InterPro"/>
</dbReference>
<evidence type="ECO:0000313" key="12">
    <source>
        <dbReference type="Proteomes" id="UP000054558"/>
    </source>
</evidence>
<evidence type="ECO:0000256" key="6">
    <source>
        <dbReference type="ARBA" id="ARBA00023004"/>
    </source>
</evidence>
<reference evidence="11 12" key="1">
    <citation type="journal article" date="2014" name="Nat. Commun.">
        <title>Klebsormidium flaccidum genome reveals primary factors for plant terrestrial adaptation.</title>
        <authorList>
            <person name="Hori K."/>
            <person name="Maruyama F."/>
            <person name="Fujisawa T."/>
            <person name="Togashi T."/>
            <person name="Yamamoto N."/>
            <person name="Seo M."/>
            <person name="Sato S."/>
            <person name="Yamada T."/>
            <person name="Mori H."/>
            <person name="Tajima N."/>
            <person name="Moriyama T."/>
            <person name="Ikeuchi M."/>
            <person name="Watanabe M."/>
            <person name="Wada H."/>
            <person name="Kobayashi K."/>
            <person name="Saito M."/>
            <person name="Masuda T."/>
            <person name="Sasaki-Sekimoto Y."/>
            <person name="Mashiguchi K."/>
            <person name="Awai K."/>
            <person name="Shimojima M."/>
            <person name="Masuda S."/>
            <person name="Iwai M."/>
            <person name="Nobusawa T."/>
            <person name="Narise T."/>
            <person name="Kondo S."/>
            <person name="Saito H."/>
            <person name="Sato R."/>
            <person name="Murakawa M."/>
            <person name="Ihara Y."/>
            <person name="Oshima-Yamada Y."/>
            <person name="Ohtaka K."/>
            <person name="Satoh M."/>
            <person name="Sonobe K."/>
            <person name="Ishii M."/>
            <person name="Ohtani R."/>
            <person name="Kanamori-Sato M."/>
            <person name="Honoki R."/>
            <person name="Miyazaki D."/>
            <person name="Mochizuki H."/>
            <person name="Umetsu J."/>
            <person name="Higashi K."/>
            <person name="Shibata D."/>
            <person name="Kamiya Y."/>
            <person name="Sato N."/>
            <person name="Nakamura Y."/>
            <person name="Tabata S."/>
            <person name="Ida S."/>
            <person name="Kurokawa K."/>
            <person name="Ohta H."/>
        </authorList>
    </citation>
    <scope>NUCLEOTIDE SEQUENCE [LARGE SCALE GENOMIC DNA]</scope>
    <source>
        <strain evidence="11 12">NIES-2285</strain>
    </source>
</reference>
<organism evidence="11 12">
    <name type="scientific">Klebsormidium nitens</name>
    <name type="common">Green alga</name>
    <name type="synonym">Ulothrix nitens</name>
    <dbReference type="NCBI Taxonomy" id="105231"/>
    <lineage>
        <taxon>Eukaryota</taxon>
        <taxon>Viridiplantae</taxon>
        <taxon>Streptophyta</taxon>
        <taxon>Klebsormidiophyceae</taxon>
        <taxon>Klebsormidiales</taxon>
        <taxon>Klebsormidiaceae</taxon>
        <taxon>Klebsormidium</taxon>
    </lineage>
</organism>
<keyword evidence="6" id="KW-0408">Iron</keyword>
<evidence type="ECO:0000256" key="3">
    <source>
        <dbReference type="ARBA" id="ARBA00022723"/>
    </source>
</evidence>
<feature type="transmembrane region" description="Helical" evidence="9">
    <location>
        <begin position="27"/>
        <end position="50"/>
    </location>
</feature>
<feature type="region of interest" description="Disordered" evidence="8">
    <location>
        <begin position="415"/>
        <end position="443"/>
    </location>
</feature>
<dbReference type="InterPro" id="IPR044862">
    <property type="entry name" value="Pro_4_hyd_alph_FE2OG_OXY"/>
</dbReference>
<dbReference type="EMBL" id="DF237129">
    <property type="protein sequence ID" value="GAQ84204.1"/>
    <property type="molecule type" value="Genomic_DNA"/>
</dbReference>
<evidence type="ECO:0000256" key="2">
    <source>
        <dbReference type="ARBA" id="ARBA00004648"/>
    </source>
</evidence>
<comment type="subcellular location">
    <subcellularLocation>
        <location evidence="2">Endoplasmic reticulum membrane</location>
        <topology evidence="2">Single-pass type II membrane protein</topology>
    </subcellularLocation>
</comment>
<comment type="cofactor">
    <cofactor evidence="1">
        <name>L-ascorbate</name>
        <dbReference type="ChEBI" id="CHEBI:38290"/>
    </cofactor>
</comment>
<feature type="domain" description="Fe2OG dioxygenase" evidence="10">
    <location>
        <begin position="292"/>
        <end position="415"/>
    </location>
</feature>
<dbReference type="STRING" id="105231.A0A1Y1HZW4"/>
<feature type="region of interest" description="Disordered" evidence="8">
    <location>
        <begin position="239"/>
        <end position="258"/>
    </location>
</feature>